<dbReference type="Pfam" id="PF03837">
    <property type="entry name" value="RecT"/>
    <property type="match status" value="1"/>
</dbReference>
<protein>
    <recommendedName>
        <fullName evidence="3">Recombinase RecT</fullName>
    </recommendedName>
</protein>
<dbReference type="GO" id="GO:0006259">
    <property type="term" value="P:DNA metabolic process"/>
    <property type="evidence" value="ECO:0007669"/>
    <property type="project" value="InterPro"/>
</dbReference>
<name>A0A1C3EL83_9GAMM</name>
<organism evidence="1 2">
    <name type="scientific">Veronia pacifica</name>
    <dbReference type="NCBI Taxonomy" id="1080227"/>
    <lineage>
        <taxon>Bacteria</taxon>
        <taxon>Pseudomonadati</taxon>
        <taxon>Pseudomonadota</taxon>
        <taxon>Gammaproteobacteria</taxon>
        <taxon>Vibrionales</taxon>
        <taxon>Vibrionaceae</taxon>
        <taxon>Veronia</taxon>
    </lineage>
</organism>
<dbReference type="STRING" id="1080227.A8L45_08005"/>
<dbReference type="AlphaFoldDB" id="A0A1C3EL83"/>
<evidence type="ECO:0000313" key="2">
    <source>
        <dbReference type="Proteomes" id="UP000094936"/>
    </source>
</evidence>
<dbReference type="InterPro" id="IPR018330">
    <property type="entry name" value="RecT_fam"/>
</dbReference>
<keyword evidence="2" id="KW-1185">Reference proteome</keyword>
<comment type="caution">
    <text evidence="1">The sequence shown here is derived from an EMBL/GenBank/DDBJ whole genome shotgun (WGS) entry which is preliminary data.</text>
</comment>
<dbReference type="GO" id="GO:0003677">
    <property type="term" value="F:DNA binding"/>
    <property type="evidence" value="ECO:0007669"/>
    <property type="project" value="InterPro"/>
</dbReference>
<proteinExistence type="predicted"/>
<dbReference type="RefSeq" id="WP_068901001.1">
    <property type="nucleotide sequence ID" value="NZ_JBHUIF010000013.1"/>
</dbReference>
<dbReference type="EMBL" id="LYBM01000011">
    <property type="protein sequence ID" value="ODA33980.1"/>
    <property type="molecule type" value="Genomic_DNA"/>
</dbReference>
<evidence type="ECO:0008006" key="3">
    <source>
        <dbReference type="Google" id="ProtNLM"/>
    </source>
</evidence>
<evidence type="ECO:0000313" key="1">
    <source>
        <dbReference type="EMBL" id="ODA33980.1"/>
    </source>
</evidence>
<accession>A0A1C3EL83</accession>
<dbReference type="Proteomes" id="UP000094936">
    <property type="component" value="Unassembled WGS sequence"/>
</dbReference>
<sequence>MTAELTDISTTELAMIEPPAGHCDLATLMFNPEVMTRLERFAELMATGKSTVPNHLRGSPGDCLAVTIQAMQWGMNPHAVAQKTHIVNGTLGYEAQLVNAVINTMAPTKERLHYEWFGEWDKYINGGLQKKDEDGLGVRVWATLKGEQEPRLVEVLLKPVTVRNSPVWKSDPRQQIAYLAVKRWSRLYCPDVILGVYTPDELATPEEKNINPAPPGRRGTESLLSRLQGKEEVQDEQDALVAVLAQIASAETESALAAVETSAKTLEPEQMKTARAAYKARLATLREQDEILDVPVDTSKED</sequence>
<reference evidence="1 2" key="1">
    <citation type="submission" date="2016-05" db="EMBL/GenBank/DDBJ databases">
        <title>Genomic Taxonomy of the Vibrionaceae.</title>
        <authorList>
            <person name="Gomez-Gil B."/>
            <person name="Enciso-Ibarra J."/>
        </authorList>
    </citation>
    <scope>NUCLEOTIDE SEQUENCE [LARGE SCALE GENOMIC DNA]</scope>
    <source>
        <strain evidence="1 2">CAIM 1920</strain>
    </source>
</reference>
<gene>
    <name evidence="1" type="ORF">A8L45_08005</name>
</gene>